<dbReference type="OrthoDB" id="9761875at2"/>
<evidence type="ECO:0000256" key="1">
    <source>
        <dbReference type="SAM" id="MobiDB-lite"/>
    </source>
</evidence>
<organism evidence="3 4">
    <name type="scientific">Roseiflexus castenholzii (strain DSM 13941 / HLO8)</name>
    <dbReference type="NCBI Taxonomy" id="383372"/>
    <lineage>
        <taxon>Bacteria</taxon>
        <taxon>Bacillati</taxon>
        <taxon>Chloroflexota</taxon>
        <taxon>Chloroflexia</taxon>
        <taxon>Chloroflexales</taxon>
        <taxon>Roseiflexineae</taxon>
        <taxon>Roseiflexaceae</taxon>
        <taxon>Roseiflexus</taxon>
    </lineage>
</organism>
<evidence type="ECO:0000313" key="3">
    <source>
        <dbReference type="EMBL" id="ABU56525.1"/>
    </source>
</evidence>
<dbReference type="SMART" id="SM00642">
    <property type="entry name" value="Aamy"/>
    <property type="match status" value="1"/>
</dbReference>
<dbReference type="RefSeq" id="WP_011997929.1">
    <property type="nucleotide sequence ID" value="NC_009767.1"/>
</dbReference>
<gene>
    <name evidence="3" type="ordered locus">Rcas_0393</name>
</gene>
<evidence type="ECO:0000259" key="2">
    <source>
        <dbReference type="SMART" id="SM00642"/>
    </source>
</evidence>
<dbReference type="GO" id="GO:0005975">
    <property type="term" value="P:carbohydrate metabolic process"/>
    <property type="evidence" value="ECO:0007669"/>
    <property type="project" value="InterPro"/>
</dbReference>
<dbReference type="EMBL" id="CP000804">
    <property type="protein sequence ID" value="ABU56525.1"/>
    <property type="molecule type" value="Genomic_DNA"/>
</dbReference>
<dbReference type="SUPFAM" id="SSF51445">
    <property type="entry name" value="(Trans)glycosidases"/>
    <property type="match status" value="1"/>
</dbReference>
<sequence length="735" mass="80341">MAVYTVRSTRHTLTVTLAELELEFSLDDGGLRALRRPDGQDVIGRGTPHAGIDVSLADTGWLTERSFARYLNHTLFNIPGGVEIVLVIGLGPLKIYDRYRVIGSLIARRISLENTGEDELALCGVRLAISGACVGAPERCRFEAPANVVRPRMPIATLRSDVRQGHWSDATTLETPAFALAPADAHGVLALHNDMLGETLACWYADTSHPARPRVEGDGNSVTLLHEIRLAERLPIEVALSVGVQMLLLERAPWHEALPRIRRMMPQRRIDVSPPSWLADTAIFVTHPMHYGDVAGLIDALDAIRRLGCATICLLPVHDIAAPHRHALEWSPMRPEDLYALRSFATLDASIGGIEGLRRVVAAAHARSMQVMIDLPLSGCAADSPYVYHHPEWFCLDQTGQFIRFSGEVDTLYFDWRNADVRSLAISEALALMEQTGIDGFRVLVARDVPPGWPLGSAFSGSSSMGVTRLIEELYAAIRQHYPDAALMTDLAGPLLASSRDLLIDQAAHHMFTQLAIGRLSVPEMQHWLADVLAIGDPGTLRACFTESHHSCVSNPLAEVLRGSRAARMILAGMVGCGYVPMIRAGQEHDQADREFIAQLLNARTRSIALRRGTVEPDGARCNDPAIFVMLRRHEEECVVTLLNASPMRRWVTLELPRSDVPEGDYLVSDLLNEPLIDGAPDVLLQHGDLTAFPVALGPFAARFLALRSAPAPVLHTSGGHIQESGNPSPHPPDG</sequence>
<accession>A7NGD8</accession>
<dbReference type="PANTHER" id="PTHR10357">
    <property type="entry name" value="ALPHA-AMYLASE FAMILY MEMBER"/>
    <property type="match status" value="1"/>
</dbReference>
<evidence type="ECO:0000313" key="4">
    <source>
        <dbReference type="Proteomes" id="UP000000263"/>
    </source>
</evidence>
<dbReference type="InterPro" id="IPR017853">
    <property type="entry name" value="GH"/>
</dbReference>
<reference evidence="3 4" key="1">
    <citation type="submission" date="2007-08" db="EMBL/GenBank/DDBJ databases">
        <title>Complete sequence of Roseiflexus castenholzii DSM 13941.</title>
        <authorList>
            <consortium name="US DOE Joint Genome Institute"/>
            <person name="Copeland A."/>
            <person name="Lucas S."/>
            <person name="Lapidus A."/>
            <person name="Barry K."/>
            <person name="Glavina del Rio T."/>
            <person name="Dalin E."/>
            <person name="Tice H."/>
            <person name="Pitluck S."/>
            <person name="Thompson L.S."/>
            <person name="Brettin T."/>
            <person name="Bruce D."/>
            <person name="Detter J.C."/>
            <person name="Han C."/>
            <person name="Tapia R."/>
            <person name="Schmutz J."/>
            <person name="Larimer F."/>
            <person name="Land M."/>
            <person name="Hauser L."/>
            <person name="Kyrpides N."/>
            <person name="Mikhailova N."/>
            <person name="Bryant D.A."/>
            <person name="Hanada S."/>
            <person name="Tsukatani Y."/>
            <person name="Richardson P."/>
        </authorList>
    </citation>
    <scope>NUCLEOTIDE SEQUENCE [LARGE SCALE GENOMIC DNA]</scope>
    <source>
        <strain evidence="4">DSM 13941 / HLO8</strain>
    </source>
</reference>
<dbReference type="Gene3D" id="3.20.20.80">
    <property type="entry name" value="Glycosidases"/>
    <property type="match status" value="1"/>
</dbReference>
<dbReference type="HOGENOM" id="CLU_369978_0_0_0"/>
<dbReference type="eggNOG" id="COG0366">
    <property type="taxonomic scope" value="Bacteria"/>
</dbReference>
<keyword evidence="4" id="KW-1185">Reference proteome</keyword>
<protein>
    <submittedName>
        <fullName evidence="3">Alpha amylase catalytic region</fullName>
    </submittedName>
</protein>
<dbReference type="Proteomes" id="UP000000263">
    <property type="component" value="Chromosome"/>
</dbReference>
<name>A7NGD8_ROSCS</name>
<dbReference type="KEGG" id="rca:Rcas_0393"/>
<dbReference type="STRING" id="383372.Rcas_0393"/>
<dbReference type="InterPro" id="IPR006047">
    <property type="entry name" value="GH13_cat_dom"/>
</dbReference>
<dbReference type="AlphaFoldDB" id="A7NGD8"/>
<feature type="region of interest" description="Disordered" evidence="1">
    <location>
        <begin position="716"/>
        <end position="735"/>
    </location>
</feature>
<feature type="domain" description="Glycosyl hydrolase family 13 catalytic" evidence="2">
    <location>
        <begin position="291"/>
        <end position="604"/>
    </location>
</feature>
<proteinExistence type="predicted"/>
<dbReference type="CAZy" id="GH13">
    <property type="family name" value="Glycoside Hydrolase Family 13"/>
</dbReference>